<feature type="compositionally biased region" description="Low complexity" evidence="1">
    <location>
        <begin position="105"/>
        <end position="117"/>
    </location>
</feature>
<accession>A0A8J4Q093</accession>
<gene>
    <name evidence="3" type="ORF">CYY_006326</name>
</gene>
<dbReference type="Pfam" id="PF00855">
    <property type="entry name" value="PWWP"/>
    <property type="match status" value="1"/>
</dbReference>
<feature type="region of interest" description="Disordered" evidence="1">
    <location>
        <begin position="1060"/>
        <end position="1144"/>
    </location>
</feature>
<feature type="domain" description="PWWP" evidence="2">
    <location>
        <begin position="12"/>
        <end position="102"/>
    </location>
</feature>
<feature type="compositionally biased region" description="Low complexity" evidence="1">
    <location>
        <begin position="180"/>
        <end position="198"/>
    </location>
</feature>
<feature type="region of interest" description="Disordered" evidence="1">
    <location>
        <begin position="724"/>
        <end position="750"/>
    </location>
</feature>
<feature type="compositionally biased region" description="Low complexity" evidence="1">
    <location>
        <begin position="454"/>
        <end position="472"/>
    </location>
</feature>
<proteinExistence type="predicted"/>
<dbReference type="AlphaFoldDB" id="A0A8J4Q093"/>
<dbReference type="Gene3D" id="2.30.30.140">
    <property type="match status" value="1"/>
</dbReference>
<sequence>MNKNKSSTIISLVWAKEPEIQYWWPAKISDEDDIDEDQESCIFDKKAPNSKLLYFFGIRSFSWVKDTHIKEFKSGANASFYEQDLPPNTIDFFKLALKEMNQLLNSNNSGGSNTNHNNNEDGDYSNKKVQHYDNQRHLLNKSDEDVVMTKEFNQDEQDGEEEDDNQYRHNQNIQYQQQQIFKLQQQRPKQQQQQNNRNTLPHYNDFEQDDEDQFEQEEQQDKIKTKKSIGTNEQYDEDDSSNLLTHLKRAREMAPSQFSLNSHKKHQENNHDMDDDQDDDEEDDDDDLKMDDQDDQSKKRKVDININNNDHLKKIDEQHQNNIIAEQSKTPSLSSTSKGEPNSPSMSAKRVLLIKPPRSPAIASRPNRPVIIGSSQNNNLSPSITQIANPINSPPTRSSQVLSSPPPLMVNKFMPTSPLLPSKLSQNVLSALMQKKNAPMPNGLPTQQPSPILQSASSPSMKSQPSPSMNPKAPITLNIPRFKKSNSPPMNNQQLNNNQQNSPSISSANNIVNNPSKMSPLTSSAIPFHIPQQFRKNVYSMSPSGSPSVGATNRMNGNNRVPNSPLLSVPMTPPLPPDAKLHTVDEDSSQPSSNNNNSVNQLQQGFPMFPFFSALPSFNSNSLVNMETSFTSPFNGKFAVKGSVETGFQIDCNIMGKSFQGFLTEMPSQPTASATGNTVPSPTSQQTTTTAANIQMNSFLQNQQAAAFFNKMGYPPNMVPPTMFNNNSNNSNLNNNNNSGKPMFNNNYRRNSVSTTEGLSFDNYQNMMGMNQWIESYRQWQDIVLKTQLLQQQQQFNQQLNNVNSPSNNNRTSPTGNGLLNVNNNVNSNSSNSNSNNSTQNTPMQTPKTIPSIQVNNKKEDTNTLIQQPISQHSDNPEFLSFKQNAFQKLEQYQKLQIINLLSKQEEAINSLLDTFEKEKAIATSNKDNNIDQDPDLVSKIQIKFKEDQEKLQQQHKDQRSKLDATHSYQATKFHREVEKQWLIQRNKGTSNGGAPLSPVGSPALTPFISPSPAPSPLLSSFTIGTSPIITPSVGPQLLKNSSISNNGIMLMKDTCLSTSSLSTPLSSSLNNNNNNNNNSVVNNSNNNSGNSTLNNNNNTNNNDSSNNNNTNNNSKNLTNSTSSQPPPLSLSSNSPPRSPNDKKLNSIINEKLQTSLSNNDKDKVLLTKSTLSSSKSSISSEEQQEDEEEQEDGEIILLNEKDDFDDDIIVSDKEFEKSSSSSSSSSKNNNKPSSSSTTKSSSANIGITLHVS</sequence>
<reference evidence="3" key="1">
    <citation type="submission" date="2020-01" db="EMBL/GenBank/DDBJ databases">
        <title>Development of genomics and gene disruption for Polysphondylium violaceum indicates a role for the polyketide synthase stlB in stalk morphogenesis.</title>
        <authorList>
            <person name="Narita B."/>
            <person name="Kawabe Y."/>
            <person name="Kin K."/>
            <person name="Saito T."/>
            <person name="Gibbs R."/>
            <person name="Kuspa A."/>
            <person name="Muzny D."/>
            <person name="Queller D."/>
            <person name="Richards S."/>
            <person name="Strassman J."/>
            <person name="Sucgang R."/>
            <person name="Worley K."/>
            <person name="Schaap P."/>
        </authorList>
    </citation>
    <scope>NUCLEOTIDE SEQUENCE</scope>
    <source>
        <strain evidence="3">QSvi11</strain>
    </source>
</reference>
<evidence type="ECO:0000313" key="4">
    <source>
        <dbReference type="Proteomes" id="UP000695562"/>
    </source>
</evidence>
<evidence type="ECO:0000256" key="1">
    <source>
        <dbReference type="SAM" id="MobiDB-lite"/>
    </source>
</evidence>
<feature type="region of interest" description="Disordered" evidence="1">
    <location>
        <begin position="326"/>
        <end position="346"/>
    </location>
</feature>
<protein>
    <recommendedName>
        <fullName evidence="2">PWWP domain-containing protein</fullName>
    </recommendedName>
</protein>
<dbReference type="EMBL" id="AJWJ01000287">
    <property type="protein sequence ID" value="KAF2072356.1"/>
    <property type="molecule type" value="Genomic_DNA"/>
</dbReference>
<feature type="region of interest" description="Disordered" evidence="1">
    <location>
        <begin position="437"/>
        <end position="518"/>
    </location>
</feature>
<feature type="region of interest" description="Disordered" evidence="1">
    <location>
        <begin position="256"/>
        <end position="306"/>
    </location>
</feature>
<feature type="region of interest" description="Disordered" evidence="1">
    <location>
        <begin position="180"/>
        <end position="240"/>
    </location>
</feature>
<feature type="region of interest" description="Disordered" evidence="1">
    <location>
        <begin position="104"/>
        <end position="127"/>
    </location>
</feature>
<dbReference type="SUPFAM" id="SSF63748">
    <property type="entry name" value="Tudor/PWWP/MBT"/>
    <property type="match status" value="1"/>
</dbReference>
<dbReference type="OrthoDB" id="21425at2759"/>
<evidence type="ECO:0000259" key="2">
    <source>
        <dbReference type="Pfam" id="PF00855"/>
    </source>
</evidence>
<feature type="compositionally biased region" description="Low complexity" evidence="1">
    <location>
        <begin position="1169"/>
        <end position="1182"/>
    </location>
</feature>
<feature type="compositionally biased region" description="Low complexity" evidence="1">
    <location>
        <begin position="589"/>
        <end position="601"/>
    </location>
</feature>
<feature type="compositionally biased region" description="Low complexity" evidence="1">
    <location>
        <begin position="1060"/>
        <end position="1136"/>
    </location>
</feature>
<feature type="compositionally biased region" description="Acidic residues" evidence="1">
    <location>
        <begin position="206"/>
        <end position="218"/>
    </location>
</feature>
<feature type="region of interest" description="Disordered" evidence="1">
    <location>
        <begin position="1169"/>
        <end position="1253"/>
    </location>
</feature>
<dbReference type="Proteomes" id="UP000695562">
    <property type="component" value="Unassembled WGS sequence"/>
</dbReference>
<feature type="compositionally biased region" description="Polar residues" evidence="1">
    <location>
        <begin position="444"/>
        <end position="453"/>
    </location>
</feature>
<feature type="compositionally biased region" description="Low complexity" evidence="1">
    <location>
        <begin position="800"/>
        <end position="838"/>
    </location>
</feature>
<feature type="region of interest" description="Disordered" evidence="1">
    <location>
        <begin position="800"/>
        <end position="850"/>
    </location>
</feature>
<organism evidence="3 4">
    <name type="scientific">Polysphondylium violaceum</name>
    <dbReference type="NCBI Taxonomy" id="133409"/>
    <lineage>
        <taxon>Eukaryota</taxon>
        <taxon>Amoebozoa</taxon>
        <taxon>Evosea</taxon>
        <taxon>Eumycetozoa</taxon>
        <taxon>Dictyostelia</taxon>
        <taxon>Dictyosteliales</taxon>
        <taxon>Dictyosteliaceae</taxon>
        <taxon>Polysphondylium</taxon>
    </lineage>
</organism>
<comment type="caution">
    <text evidence="3">The sequence shown here is derived from an EMBL/GenBank/DDBJ whole genome shotgun (WGS) entry which is preliminary data.</text>
</comment>
<dbReference type="InterPro" id="IPR000313">
    <property type="entry name" value="PWWP_dom"/>
</dbReference>
<feature type="compositionally biased region" description="Acidic residues" evidence="1">
    <location>
        <begin position="1183"/>
        <end position="1195"/>
    </location>
</feature>
<name>A0A8J4Q093_9MYCE</name>
<feature type="compositionally biased region" description="Acidic residues" evidence="1">
    <location>
        <begin position="273"/>
        <end position="294"/>
    </location>
</feature>
<evidence type="ECO:0000313" key="3">
    <source>
        <dbReference type="EMBL" id="KAF2072356.1"/>
    </source>
</evidence>
<feature type="compositionally biased region" description="Low complexity" evidence="1">
    <location>
        <begin position="1219"/>
        <end position="1243"/>
    </location>
</feature>
<keyword evidence="4" id="KW-1185">Reference proteome</keyword>
<dbReference type="CDD" id="cd05162">
    <property type="entry name" value="PWWP"/>
    <property type="match status" value="1"/>
</dbReference>
<feature type="compositionally biased region" description="Low complexity" evidence="1">
    <location>
        <begin position="485"/>
        <end position="516"/>
    </location>
</feature>
<feature type="compositionally biased region" description="Polar residues" evidence="1">
    <location>
        <begin position="839"/>
        <end position="850"/>
    </location>
</feature>
<feature type="region of interest" description="Disordered" evidence="1">
    <location>
        <begin position="538"/>
        <end position="601"/>
    </location>
</feature>
<feature type="compositionally biased region" description="Low complexity" evidence="1">
    <location>
        <begin position="725"/>
        <end position="739"/>
    </location>
</feature>
<feature type="compositionally biased region" description="Polar residues" evidence="1">
    <location>
        <begin position="539"/>
        <end position="566"/>
    </location>
</feature>